<dbReference type="OrthoDB" id="5814322at2"/>
<proteinExistence type="predicted"/>
<evidence type="ECO:0008006" key="3">
    <source>
        <dbReference type="Google" id="ProtNLM"/>
    </source>
</evidence>
<organism evidence="1 2">
    <name type="scientific">Vibrio diazotrophicus</name>
    <dbReference type="NCBI Taxonomy" id="685"/>
    <lineage>
        <taxon>Bacteria</taxon>
        <taxon>Pseudomonadati</taxon>
        <taxon>Pseudomonadota</taxon>
        <taxon>Gammaproteobacteria</taxon>
        <taxon>Vibrionales</taxon>
        <taxon>Vibrionaceae</taxon>
        <taxon>Vibrio</taxon>
    </lineage>
</organism>
<evidence type="ECO:0000313" key="2">
    <source>
        <dbReference type="Proteomes" id="UP000236449"/>
    </source>
</evidence>
<protein>
    <recommendedName>
        <fullName evidence="3">Tail fiber assembly protein</fullName>
    </recommendedName>
</protein>
<evidence type="ECO:0000313" key="1">
    <source>
        <dbReference type="EMBL" id="PNI01165.1"/>
    </source>
</evidence>
<dbReference type="AlphaFoldDB" id="A0A2J8HSD5"/>
<comment type="caution">
    <text evidence="1">The sequence shown here is derived from an EMBL/GenBank/DDBJ whole genome shotgun (WGS) entry which is preliminary data.</text>
</comment>
<accession>A0A2J8HSD5</accession>
<sequence length="187" mass="21518">MIEFYYTYNKETLVVNQKGISTTLHQALPEYPRDALLIKPLPEKQGFVVRVCKFENGRPTATEYVADHRGKTIYNKANPLESKQVKDLGDIEDGWTLAKPPHQHVTWSAELDDWQVDTQAKYEAEVQEVSNTREILYVQIVDRLNNEAKMIRRVEGDETKAAEYEAQADEAYLKIRADHPWPEAPAS</sequence>
<dbReference type="EMBL" id="POSK01000023">
    <property type="protein sequence ID" value="PNI01165.1"/>
    <property type="molecule type" value="Genomic_DNA"/>
</dbReference>
<reference evidence="1 2" key="1">
    <citation type="submission" date="2018-01" db="EMBL/GenBank/DDBJ databases">
        <title>Draft genome sequences of six Vibrio diazotrophicus strains isolated from deep-sea sediments of the Baltic Sea.</title>
        <authorList>
            <person name="Castillo D."/>
            <person name="Vandieken V."/>
            <person name="Chiang O."/>
            <person name="Middelboe M."/>
        </authorList>
    </citation>
    <scope>NUCLEOTIDE SEQUENCE [LARGE SCALE GENOMIC DNA]</scope>
    <source>
        <strain evidence="1 2">60.27F</strain>
    </source>
</reference>
<dbReference type="RefSeq" id="WP_102967271.1">
    <property type="nucleotide sequence ID" value="NZ_POSK01000023.1"/>
</dbReference>
<dbReference type="Proteomes" id="UP000236449">
    <property type="component" value="Unassembled WGS sequence"/>
</dbReference>
<name>A0A2J8HSD5_VIBDI</name>
<gene>
    <name evidence="1" type="ORF">C1N32_20600</name>
</gene>